<dbReference type="InterPro" id="IPR017981">
    <property type="entry name" value="GPCR_2-like_7TM"/>
</dbReference>
<dbReference type="GO" id="GO:0007166">
    <property type="term" value="P:cell surface receptor signaling pathway"/>
    <property type="evidence" value="ECO:0007669"/>
    <property type="project" value="InterPro"/>
</dbReference>
<dbReference type="PANTHER" id="PTHR45620">
    <property type="entry name" value="PDF RECEPTOR-LIKE PROTEIN-RELATED"/>
    <property type="match status" value="1"/>
</dbReference>
<evidence type="ECO:0000256" key="1">
    <source>
        <dbReference type="ARBA" id="ARBA00004141"/>
    </source>
</evidence>
<evidence type="ECO:0000256" key="9">
    <source>
        <dbReference type="ARBA" id="ARBA00023180"/>
    </source>
</evidence>
<evidence type="ECO:0000256" key="11">
    <source>
        <dbReference type="SAM" id="Phobius"/>
    </source>
</evidence>
<reference evidence="13 14" key="1">
    <citation type="submission" date="2019-01" db="EMBL/GenBank/DDBJ databases">
        <title>Draft Genome and Complete Hox-Cluster Characterization of the Sterlet Sturgeon (Acipenser ruthenus).</title>
        <authorList>
            <person name="Wei Q."/>
        </authorList>
    </citation>
    <scope>NUCLEOTIDE SEQUENCE [LARGE SCALE GENOMIC DNA]</scope>
    <source>
        <strain evidence="13">WHYD16114868_AA</strain>
        <tissue evidence="13">Blood</tissue>
    </source>
</reference>
<dbReference type="InterPro" id="IPR003051">
    <property type="entry name" value="GPCR_2_CRF_rcpt"/>
</dbReference>
<dbReference type="GO" id="GO:0043404">
    <property type="term" value="F:corticotropin-releasing hormone receptor activity"/>
    <property type="evidence" value="ECO:0007669"/>
    <property type="project" value="TreeGrafter"/>
</dbReference>
<evidence type="ECO:0000256" key="10">
    <source>
        <dbReference type="ARBA" id="ARBA00023224"/>
    </source>
</evidence>
<dbReference type="InterPro" id="IPR036445">
    <property type="entry name" value="GPCR_2_extracell_dom_sf"/>
</dbReference>
<dbReference type="GO" id="GO:0005886">
    <property type="term" value="C:plasma membrane"/>
    <property type="evidence" value="ECO:0007669"/>
    <property type="project" value="TreeGrafter"/>
</dbReference>
<gene>
    <name evidence="13" type="ORF">EOD39_13052</name>
</gene>
<dbReference type="GO" id="GO:0051424">
    <property type="term" value="F:corticotropin-releasing hormone binding"/>
    <property type="evidence" value="ECO:0007669"/>
    <property type="project" value="TreeGrafter"/>
</dbReference>
<dbReference type="GO" id="GO:0008528">
    <property type="term" value="F:G protein-coupled peptide receptor activity"/>
    <property type="evidence" value="ECO:0007669"/>
    <property type="project" value="TreeGrafter"/>
</dbReference>
<comment type="caution">
    <text evidence="13">The sequence shown here is derived from an EMBL/GenBank/DDBJ whole genome shotgun (WGS) entry which is preliminary data.</text>
</comment>
<keyword evidence="3" id="KW-0732">Signal</keyword>
<dbReference type="AlphaFoldDB" id="A0A662YP44"/>
<dbReference type="Pfam" id="PF00002">
    <property type="entry name" value="7tm_2"/>
    <property type="match status" value="1"/>
</dbReference>
<keyword evidence="2 11" id="KW-0812">Transmembrane</keyword>
<dbReference type="PRINTS" id="PR01279">
    <property type="entry name" value="CRFRECEPTOR"/>
</dbReference>
<keyword evidence="4 11" id="KW-1133">Transmembrane helix</keyword>
<evidence type="ECO:0000256" key="5">
    <source>
        <dbReference type="ARBA" id="ARBA00023040"/>
    </source>
</evidence>
<sequence length="534" mass="61709">MSTSHPAHPKDNVYRECLTNGTWAVKVNYSQCQEILNEEKKSKLHYHIAVIINYMGHCISLGALLVAFVLFMRLRSIRCLRNIIHWNLITAFILRNATWFVVQLTMNPEVHESNVIWCRLVTALYNYFHVTNFFWMFGEGCYLHTAIVLTYSTDKLRKWMFICIGWCIPFPIIVAWAIGKLYYDNEKCWFGKRAGVHTDYIYQGPMILVLLGFFVSVFYCFLNSEVGGIELALHKHFTSAENDSRDSMSLQSYSGLARHLSSHAFVNNLGLMCDALQELSEPSVELQKRVCTIIEAHRAIFREVREFEAMAEQPGRYTQLSQKGIEENVFEAVTLNVGKPSDKKLCQRQFFWSLARNMEDRMLSQGGRVPDKTGYSKLIEELKVLYKQYWHDKSDALYGQTKVESLCQRCDIECPCTTIRAYRRFRESNGQDLQSELNDLFVAVNTIAISSAECERGFSQMNLICISNRAALHVSTIASLLFLNLVGPPLTKFNPVLYVRSWIAKGHRSAKDTQSKSRRREERQEDMTVLWTFL</sequence>
<dbReference type="SUPFAM" id="SSF111418">
    <property type="entry name" value="Hormone receptor domain"/>
    <property type="match status" value="1"/>
</dbReference>
<evidence type="ECO:0000256" key="6">
    <source>
        <dbReference type="ARBA" id="ARBA00023136"/>
    </source>
</evidence>
<keyword evidence="6 11" id="KW-0472">Membrane</keyword>
<dbReference type="Gene3D" id="1.20.1070.10">
    <property type="entry name" value="Rhodopsin 7-helix transmembrane proteins"/>
    <property type="match status" value="1"/>
</dbReference>
<keyword evidence="7" id="KW-1015">Disulfide bond</keyword>
<keyword evidence="8 13" id="KW-0675">Receptor</keyword>
<evidence type="ECO:0000313" key="14">
    <source>
        <dbReference type="Proteomes" id="UP000289886"/>
    </source>
</evidence>
<evidence type="ECO:0000256" key="8">
    <source>
        <dbReference type="ARBA" id="ARBA00023170"/>
    </source>
</evidence>
<dbReference type="Gene3D" id="4.10.1240.10">
    <property type="entry name" value="GPCR, family 2, extracellular hormone receptor domain"/>
    <property type="match status" value="1"/>
</dbReference>
<feature type="domain" description="G-protein coupled receptors family 2 profile 2" evidence="12">
    <location>
        <begin position="49"/>
        <end position="211"/>
    </location>
</feature>
<feature type="transmembrane region" description="Helical" evidence="11">
    <location>
        <begin position="46"/>
        <end position="71"/>
    </location>
</feature>
<evidence type="ECO:0000259" key="12">
    <source>
        <dbReference type="PROSITE" id="PS50261"/>
    </source>
</evidence>
<dbReference type="GO" id="GO:0043005">
    <property type="term" value="C:neuron projection"/>
    <property type="evidence" value="ECO:0007669"/>
    <property type="project" value="TreeGrafter"/>
</dbReference>
<organism evidence="13 14">
    <name type="scientific">Acipenser ruthenus</name>
    <name type="common">Sterlet sturgeon</name>
    <dbReference type="NCBI Taxonomy" id="7906"/>
    <lineage>
        <taxon>Eukaryota</taxon>
        <taxon>Metazoa</taxon>
        <taxon>Chordata</taxon>
        <taxon>Craniata</taxon>
        <taxon>Vertebrata</taxon>
        <taxon>Euteleostomi</taxon>
        <taxon>Actinopterygii</taxon>
        <taxon>Chondrostei</taxon>
        <taxon>Acipenseriformes</taxon>
        <taxon>Acipenseridae</taxon>
        <taxon>Acipenser</taxon>
    </lineage>
</organism>
<keyword evidence="14" id="KW-1185">Reference proteome</keyword>
<dbReference type="PRINTS" id="PR01280">
    <property type="entry name" value="CRFRECEPTOR1"/>
</dbReference>
<name>A0A662YP44_ACIRT</name>
<dbReference type="EMBL" id="SCEB01000662">
    <property type="protein sequence ID" value="RXM98500.1"/>
    <property type="molecule type" value="Genomic_DNA"/>
</dbReference>
<dbReference type="PRINTS" id="PR00249">
    <property type="entry name" value="GPCRSECRETIN"/>
</dbReference>
<dbReference type="GO" id="GO:0007189">
    <property type="term" value="P:adenylate cyclase-activating G protein-coupled receptor signaling pathway"/>
    <property type="evidence" value="ECO:0007669"/>
    <property type="project" value="TreeGrafter"/>
</dbReference>
<evidence type="ECO:0000256" key="7">
    <source>
        <dbReference type="ARBA" id="ARBA00023157"/>
    </source>
</evidence>
<dbReference type="Proteomes" id="UP000289886">
    <property type="component" value="Unassembled WGS sequence"/>
</dbReference>
<evidence type="ECO:0000256" key="3">
    <source>
        <dbReference type="ARBA" id="ARBA00022729"/>
    </source>
</evidence>
<protein>
    <submittedName>
        <fullName evidence="13">Corticotropin-releasing factor receptor 1</fullName>
    </submittedName>
</protein>
<evidence type="ECO:0000256" key="4">
    <source>
        <dbReference type="ARBA" id="ARBA00022989"/>
    </source>
</evidence>
<proteinExistence type="predicted"/>
<dbReference type="InterPro" id="IPR003052">
    <property type="entry name" value="GPCR_2_CRF1_rcpt"/>
</dbReference>
<evidence type="ECO:0000313" key="13">
    <source>
        <dbReference type="EMBL" id="RXM98500.1"/>
    </source>
</evidence>
<dbReference type="GO" id="GO:0015056">
    <property type="term" value="F:corticotrophin-releasing factor receptor activity"/>
    <property type="evidence" value="ECO:0007669"/>
    <property type="project" value="TreeGrafter"/>
</dbReference>
<keyword evidence="10" id="KW-0807">Transducer</keyword>
<keyword evidence="9" id="KW-0325">Glycoprotein</keyword>
<keyword evidence="5" id="KW-0297">G-protein coupled receptor</keyword>
<dbReference type="InterPro" id="IPR017983">
    <property type="entry name" value="GPCR_2_secretin-like_CS"/>
</dbReference>
<feature type="transmembrane region" description="Helical" evidence="11">
    <location>
        <begin position="159"/>
        <end position="182"/>
    </location>
</feature>
<dbReference type="InterPro" id="IPR050332">
    <property type="entry name" value="GPCR_2"/>
</dbReference>
<evidence type="ECO:0000256" key="2">
    <source>
        <dbReference type="ARBA" id="ARBA00022692"/>
    </source>
</evidence>
<dbReference type="InterPro" id="IPR000832">
    <property type="entry name" value="GPCR_2_secretin-like"/>
</dbReference>
<dbReference type="PANTHER" id="PTHR45620:SF2">
    <property type="entry name" value="CORTICOTROPIN-RELEASING FACTOR RECEPTOR 1"/>
    <property type="match status" value="1"/>
</dbReference>
<dbReference type="PROSITE" id="PS00650">
    <property type="entry name" value="G_PROTEIN_RECEP_F2_2"/>
    <property type="match status" value="1"/>
</dbReference>
<feature type="transmembrane region" description="Helical" evidence="11">
    <location>
        <begin position="83"/>
        <end position="102"/>
    </location>
</feature>
<dbReference type="PROSITE" id="PS50261">
    <property type="entry name" value="G_PROTEIN_RECEP_F2_4"/>
    <property type="match status" value="1"/>
</dbReference>
<feature type="transmembrane region" description="Helical" evidence="11">
    <location>
        <begin position="202"/>
        <end position="222"/>
    </location>
</feature>
<comment type="subcellular location">
    <subcellularLocation>
        <location evidence="1">Membrane</location>
        <topology evidence="1">Multi-pass membrane protein</topology>
    </subcellularLocation>
</comment>
<accession>A0A662YP44</accession>